<evidence type="ECO:0000256" key="3">
    <source>
        <dbReference type="ARBA" id="ARBA00022729"/>
    </source>
</evidence>
<comment type="subcellular location">
    <subcellularLocation>
        <location evidence="4">Secreted</location>
    </subcellularLocation>
</comment>
<dbReference type="InterPro" id="IPR016179">
    <property type="entry name" value="Insulin-like"/>
</dbReference>
<comment type="similarity">
    <text evidence="1 4">Belongs to the insulin family.</text>
</comment>
<dbReference type="InterPro" id="IPR022353">
    <property type="entry name" value="Insulin_CS"/>
</dbReference>
<organism evidence="6 7">
    <name type="scientific">Lepeophtheirus salmonis</name>
    <name type="common">Salmon louse</name>
    <name type="synonym">Caligus salmonis</name>
    <dbReference type="NCBI Taxonomy" id="72036"/>
    <lineage>
        <taxon>Eukaryota</taxon>
        <taxon>Metazoa</taxon>
        <taxon>Ecdysozoa</taxon>
        <taxon>Arthropoda</taxon>
        <taxon>Crustacea</taxon>
        <taxon>Multicrustacea</taxon>
        <taxon>Hexanauplia</taxon>
        <taxon>Copepoda</taxon>
        <taxon>Siphonostomatoida</taxon>
        <taxon>Caligidae</taxon>
        <taxon>Lepeophtheirus</taxon>
    </lineage>
</organism>
<protein>
    <submittedName>
        <fullName evidence="6">(salmon louse) hypothetical protein</fullName>
    </submittedName>
</protein>
<dbReference type="GO" id="GO:0005576">
    <property type="term" value="C:extracellular region"/>
    <property type="evidence" value="ECO:0007669"/>
    <property type="project" value="UniProtKB-SubCell"/>
</dbReference>
<keyword evidence="4" id="KW-0964">Secreted</keyword>
<dbReference type="InterPro" id="IPR036438">
    <property type="entry name" value="Insulin-like_sf"/>
</dbReference>
<keyword evidence="7" id="KW-1185">Reference proteome</keyword>
<dbReference type="Proteomes" id="UP000675881">
    <property type="component" value="Chromosome 8"/>
</dbReference>
<evidence type="ECO:0000256" key="4">
    <source>
        <dbReference type="RuleBase" id="RU000406"/>
    </source>
</evidence>
<gene>
    <name evidence="6" type="ORF">LSAA_13507</name>
</gene>
<evidence type="ECO:0000256" key="1">
    <source>
        <dbReference type="ARBA" id="ARBA00009034"/>
    </source>
</evidence>
<evidence type="ECO:0000259" key="5">
    <source>
        <dbReference type="SMART" id="SM00078"/>
    </source>
</evidence>
<dbReference type="Gene3D" id="1.10.100.10">
    <property type="entry name" value="Insulin-like"/>
    <property type="match status" value="1"/>
</dbReference>
<keyword evidence="2" id="KW-0165">Cleavage on pair of basic residues</keyword>
<evidence type="ECO:0000313" key="7">
    <source>
        <dbReference type="Proteomes" id="UP000675881"/>
    </source>
</evidence>
<feature type="domain" description="Insulin-like" evidence="5">
    <location>
        <begin position="219"/>
        <end position="284"/>
    </location>
</feature>
<evidence type="ECO:0000256" key="2">
    <source>
        <dbReference type="ARBA" id="ARBA00022685"/>
    </source>
</evidence>
<dbReference type="PROSITE" id="PS00262">
    <property type="entry name" value="INSULIN"/>
    <property type="match status" value="1"/>
</dbReference>
<proteinExistence type="inferred from homology"/>
<sequence>MSKLNVARGLHLTHKGCLTGRFLMETELYLPHSVLHMALKVQSGALETEYVKEVQEKEVRDIITWFVELQKLLGSHDGLTSSKKSLVLRLDFALRPDVIAVKGNMAAIIDTAIIGDLLSLERVYRAKNFKYNKSLVRRSLNSKRMTYDFIPYIGKCKPVDDPSVPDLKQCANIVLHLAQTIPTNINHLLFFKNWGIKWREFIVSQDIPRREESKRGGKMVLCGHNLFNALRVACSSIRGKRSVDGFSEEMMGMSNLRSNMKKRAGLTDQCCAQPCSFTTLLSFC</sequence>
<dbReference type="Pfam" id="PF00049">
    <property type="entry name" value="Insulin"/>
    <property type="match status" value="1"/>
</dbReference>
<evidence type="ECO:0000313" key="6">
    <source>
        <dbReference type="EMBL" id="CAF3031848.1"/>
    </source>
</evidence>
<dbReference type="InterPro" id="IPR022352">
    <property type="entry name" value="Ins/IGF/rlx"/>
</dbReference>
<dbReference type="SMART" id="SM00078">
    <property type="entry name" value="IlGF"/>
    <property type="match status" value="1"/>
</dbReference>
<name>A0A7R8D558_LEPSM</name>
<dbReference type="AlphaFoldDB" id="A0A7R8D558"/>
<dbReference type="SUPFAM" id="SSF56994">
    <property type="entry name" value="Insulin-like"/>
    <property type="match status" value="1"/>
</dbReference>
<keyword evidence="3" id="KW-0732">Signal</keyword>
<dbReference type="PRINTS" id="PR00276">
    <property type="entry name" value="INSULINFAMLY"/>
</dbReference>
<reference evidence="6" key="1">
    <citation type="submission" date="2021-02" db="EMBL/GenBank/DDBJ databases">
        <authorList>
            <person name="Bekaert M."/>
        </authorList>
    </citation>
    <scope>NUCLEOTIDE SEQUENCE</scope>
    <source>
        <strain evidence="6">IoA-00</strain>
    </source>
</reference>
<dbReference type="EMBL" id="HG994587">
    <property type="protein sequence ID" value="CAF3031848.1"/>
    <property type="molecule type" value="Genomic_DNA"/>
</dbReference>
<dbReference type="GO" id="GO:0005179">
    <property type="term" value="F:hormone activity"/>
    <property type="evidence" value="ECO:0007669"/>
    <property type="project" value="InterPro"/>
</dbReference>
<accession>A0A7R8D558</accession>